<dbReference type="SMART" id="SM00079">
    <property type="entry name" value="PBPe"/>
    <property type="match status" value="1"/>
</dbReference>
<dbReference type="SUPFAM" id="SSF53850">
    <property type="entry name" value="Periplasmic binding protein-like II"/>
    <property type="match status" value="1"/>
</dbReference>
<sequence length="298" mass="30397">MTPIRPRGDIVTAFARLRRAAALTAVAAATVVSLTACAFAPSGSDAGAAPASEGALQTVTAGKLTIATGEPAFSPWVENDDPASGEGFEAAVADAVATKLGFSKDDVVWVRSTFDSAIAPGAKDWDLNLQQFSITEQRKQAVDFSSPYYTTTQAIVSTGSSPAASATTVAELKNIPVGVMSATTSYQVAADQLGTGNLSVFNSNDDAVAALQAGQVDAIVVDLPTAFYLAGAVLDDGKVVGQLPDSSAGGDELAFVLPKGSALTTPVTEAVDALREDGTLDELQQKWLGGTDAAPLLK</sequence>
<dbReference type="EMBL" id="QDFT01000034">
    <property type="protein sequence ID" value="PVE67032.1"/>
    <property type="molecule type" value="Genomic_DNA"/>
</dbReference>
<dbReference type="CDD" id="cd13530">
    <property type="entry name" value="PBP2_peptides_like"/>
    <property type="match status" value="1"/>
</dbReference>
<gene>
    <name evidence="5" type="ORF">DC432_12475</name>
</gene>
<reference evidence="5 6" key="1">
    <citation type="submission" date="2018-04" db="EMBL/GenBank/DDBJ databases">
        <authorList>
            <person name="Go L.Y."/>
            <person name="Mitchell J.A."/>
        </authorList>
    </citation>
    <scope>NUCLEOTIDE SEQUENCE [LARGE SCALE GENOMIC DNA]</scope>
    <source>
        <strain evidence="5 6">TPD7010</strain>
    </source>
</reference>
<dbReference type="GO" id="GO:0016020">
    <property type="term" value="C:membrane"/>
    <property type="evidence" value="ECO:0007669"/>
    <property type="project" value="InterPro"/>
</dbReference>
<accession>A0A2T7W9W0</accession>
<dbReference type="InterPro" id="IPR001320">
    <property type="entry name" value="Iontro_rcpt_C"/>
</dbReference>
<dbReference type="PANTHER" id="PTHR35936:SF17">
    <property type="entry name" value="ARGININE-BINDING EXTRACELLULAR PROTEIN ARTP"/>
    <property type="match status" value="1"/>
</dbReference>
<proteinExistence type="predicted"/>
<dbReference type="GO" id="GO:0015276">
    <property type="term" value="F:ligand-gated monoatomic ion channel activity"/>
    <property type="evidence" value="ECO:0007669"/>
    <property type="project" value="InterPro"/>
</dbReference>
<evidence type="ECO:0000259" key="3">
    <source>
        <dbReference type="SMART" id="SM00062"/>
    </source>
</evidence>
<evidence type="ECO:0000313" key="5">
    <source>
        <dbReference type="EMBL" id="PVE67032.1"/>
    </source>
</evidence>
<dbReference type="Proteomes" id="UP000244649">
    <property type="component" value="Unassembled WGS sequence"/>
</dbReference>
<feature type="chain" id="PRO_5038982290" evidence="2">
    <location>
        <begin position="39"/>
        <end position="298"/>
    </location>
</feature>
<evidence type="ECO:0000256" key="1">
    <source>
        <dbReference type="ARBA" id="ARBA00022729"/>
    </source>
</evidence>
<keyword evidence="1 2" id="KW-0732">Signal</keyword>
<feature type="domain" description="Ionotropic glutamate receptor C-terminal" evidence="4">
    <location>
        <begin position="63"/>
        <end position="290"/>
    </location>
</feature>
<feature type="domain" description="Solute-binding protein family 3/N-terminal" evidence="3">
    <location>
        <begin position="63"/>
        <end position="291"/>
    </location>
</feature>
<dbReference type="SMART" id="SM00062">
    <property type="entry name" value="PBPb"/>
    <property type="match status" value="1"/>
</dbReference>
<evidence type="ECO:0000313" key="6">
    <source>
        <dbReference type="Proteomes" id="UP000244649"/>
    </source>
</evidence>
<comment type="caution">
    <text evidence="5">The sequence shown here is derived from an EMBL/GenBank/DDBJ whole genome shotgun (WGS) entry which is preliminary data.</text>
</comment>
<dbReference type="Gene3D" id="3.40.190.10">
    <property type="entry name" value="Periplasmic binding protein-like II"/>
    <property type="match status" value="2"/>
</dbReference>
<evidence type="ECO:0000256" key="2">
    <source>
        <dbReference type="SAM" id="SignalP"/>
    </source>
</evidence>
<protein>
    <submittedName>
        <fullName evidence="5">Amino acid ABC transporter substrate-binding protein</fullName>
    </submittedName>
</protein>
<feature type="signal peptide" evidence="2">
    <location>
        <begin position="1"/>
        <end position="38"/>
    </location>
</feature>
<dbReference type="Pfam" id="PF00497">
    <property type="entry name" value="SBP_bac_3"/>
    <property type="match status" value="1"/>
</dbReference>
<dbReference type="InterPro" id="IPR001638">
    <property type="entry name" value="Solute-binding_3/MltF_N"/>
</dbReference>
<evidence type="ECO:0000259" key="4">
    <source>
        <dbReference type="SMART" id="SM00079"/>
    </source>
</evidence>
<organism evidence="5 6">
    <name type="scientific">Microbacterium testaceum</name>
    <name type="common">Aureobacterium testaceum</name>
    <name type="synonym">Brevibacterium testaceum</name>
    <dbReference type="NCBI Taxonomy" id="2033"/>
    <lineage>
        <taxon>Bacteria</taxon>
        <taxon>Bacillati</taxon>
        <taxon>Actinomycetota</taxon>
        <taxon>Actinomycetes</taxon>
        <taxon>Micrococcales</taxon>
        <taxon>Microbacteriaceae</taxon>
        <taxon>Microbacterium</taxon>
    </lineage>
</organism>
<name>A0A2T7W9W0_MICTE</name>
<dbReference type="PANTHER" id="PTHR35936">
    <property type="entry name" value="MEMBRANE-BOUND LYTIC MUREIN TRANSGLYCOSYLASE F"/>
    <property type="match status" value="1"/>
</dbReference>
<dbReference type="AlphaFoldDB" id="A0A2T7W9W0"/>